<dbReference type="AlphaFoldDB" id="Q5WSP8"/>
<gene>
    <name evidence="1" type="ordered locus">lpl2829</name>
</gene>
<evidence type="ECO:0000313" key="1">
    <source>
        <dbReference type="EMBL" id="CAH17073.1"/>
    </source>
</evidence>
<dbReference type="LegioList" id="lpl2829"/>
<name>Q5WSP8_LEGPL</name>
<dbReference type="HOGENOM" id="CLU_3201521_0_0_6"/>
<protein>
    <submittedName>
        <fullName evidence="1">Uncharacterized protein</fullName>
    </submittedName>
</protein>
<organism evidence="1 2">
    <name type="scientific">Legionella pneumophila (strain Lens)</name>
    <dbReference type="NCBI Taxonomy" id="297245"/>
    <lineage>
        <taxon>Bacteria</taxon>
        <taxon>Pseudomonadati</taxon>
        <taxon>Pseudomonadota</taxon>
        <taxon>Gammaproteobacteria</taxon>
        <taxon>Legionellales</taxon>
        <taxon>Legionellaceae</taxon>
        <taxon>Legionella</taxon>
    </lineage>
</organism>
<dbReference type="EMBL" id="CR628337">
    <property type="protein sequence ID" value="CAH17073.1"/>
    <property type="molecule type" value="Genomic_DNA"/>
</dbReference>
<sequence length="45" mass="5331">MIINSQVVLFIVLRYFQVKEIYLFQSLYYGFHFAKRTSILLSAGI</sequence>
<proteinExistence type="predicted"/>
<accession>Q5WSP8</accession>
<reference evidence="1 2" key="1">
    <citation type="journal article" date="2004" name="Nat. Genet.">
        <title>Evidence in the Legionella pneumophila genome for exploitation of host cell functions and high genome plasticity.</title>
        <authorList>
            <person name="Cazalet C."/>
            <person name="Rusniok C."/>
            <person name="Bruggemann H."/>
            <person name="Zidane N."/>
            <person name="Magnier A."/>
            <person name="Ma L."/>
            <person name="Tichit M."/>
            <person name="Jarraud S."/>
            <person name="Bouchier C."/>
            <person name="Vandenesch F."/>
            <person name="Kunst F."/>
            <person name="Etienne J."/>
            <person name="Glaser P."/>
            <person name="Buchrieser C."/>
        </authorList>
    </citation>
    <scope>NUCLEOTIDE SEQUENCE [LARGE SCALE GENOMIC DNA]</scope>
    <source>
        <strain evidence="1 2">Lens</strain>
    </source>
</reference>
<dbReference type="KEGG" id="lpf:lpl2829"/>
<dbReference type="Proteomes" id="UP000002517">
    <property type="component" value="Chromosome"/>
</dbReference>
<evidence type="ECO:0000313" key="2">
    <source>
        <dbReference type="Proteomes" id="UP000002517"/>
    </source>
</evidence>